<keyword evidence="2" id="KW-1185">Reference proteome</keyword>
<gene>
    <name evidence="1" type="ORF">LTRI10_LOCUS39783</name>
</gene>
<evidence type="ECO:0000313" key="1">
    <source>
        <dbReference type="EMBL" id="CAL1399607.1"/>
    </source>
</evidence>
<dbReference type="AlphaFoldDB" id="A0AAV2FNU5"/>
<accession>A0AAV2FNU5</accession>
<proteinExistence type="predicted"/>
<organism evidence="1 2">
    <name type="scientific">Linum trigynum</name>
    <dbReference type="NCBI Taxonomy" id="586398"/>
    <lineage>
        <taxon>Eukaryota</taxon>
        <taxon>Viridiplantae</taxon>
        <taxon>Streptophyta</taxon>
        <taxon>Embryophyta</taxon>
        <taxon>Tracheophyta</taxon>
        <taxon>Spermatophyta</taxon>
        <taxon>Magnoliopsida</taxon>
        <taxon>eudicotyledons</taxon>
        <taxon>Gunneridae</taxon>
        <taxon>Pentapetalae</taxon>
        <taxon>rosids</taxon>
        <taxon>fabids</taxon>
        <taxon>Malpighiales</taxon>
        <taxon>Linaceae</taxon>
        <taxon>Linum</taxon>
    </lineage>
</organism>
<dbReference type="EMBL" id="OZ034820">
    <property type="protein sequence ID" value="CAL1399607.1"/>
    <property type="molecule type" value="Genomic_DNA"/>
</dbReference>
<reference evidence="1 2" key="1">
    <citation type="submission" date="2024-04" db="EMBL/GenBank/DDBJ databases">
        <authorList>
            <person name="Fracassetti M."/>
        </authorList>
    </citation>
    <scope>NUCLEOTIDE SEQUENCE [LARGE SCALE GENOMIC DNA]</scope>
</reference>
<sequence>MVPPCSPLLREGDFKWGLRSCSPDRGSLRQGWNRERKLKRPTHQIAVFFSESLTDRGLLLQGWKRERKRERKLKSSLSSFVCESAERQKGNA</sequence>
<dbReference type="Proteomes" id="UP001497516">
    <property type="component" value="Chromosome 7"/>
</dbReference>
<protein>
    <submittedName>
        <fullName evidence="1">Uncharacterized protein</fullName>
    </submittedName>
</protein>
<evidence type="ECO:0000313" key="2">
    <source>
        <dbReference type="Proteomes" id="UP001497516"/>
    </source>
</evidence>
<name>A0AAV2FNU5_9ROSI</name>